<organism evidence="2 3">
    <name type="scientific">Flavobacterium akiainvivens</name>
    <dbReference type="NCBI Taxonomy" id="1202724"/>
    <lineage>
        <taxon>Bacteria</taxon>
        <taxon>Pseudomonadati</taxon>
        <taxon>Bacteroidota</taxon>
        <taxon>Flavobacteriia</taxon>
        <taxon>Flavobacteriales</taxon>
        <taxon>Flavobacteriaceae</taxon>
        <taxon>Flavobacterium</taxon>
    </lineage>
</organism>
<gene>
    <name evidence="2" type="ORF">AM493_02100</name>
</gene>
<comment type="caution">
    <text evidence="2">The sequence shown here is derived from an EMBL/GenBank/DDBJ whole genome shotgun (WGS) entry which is preliminary data.</text>
</comment>
<feature type="transmembrane region" description="Helical" evidence="1">
    <location>
        <begin position="6"/>
        <end position="25"/>
    </location>
</feature>
<evidence type="ECO:0000313" key="3">
    <source>
        <dbReference type="Proteomes" id="UP000037755"/>
    </source>
</evidence>
<dbReference type="EMBL" id="LIYD01000005">
    <property type="protein sequence ID" value="KOS04964.1"/>
    <property type="molecule type" value="Genomic_DNA"/>
</dbReference>
<dbReference type="PATRIC" id="fig|1202724.3.peg.430"/>
<dbReference type="AlphaFoldDB" id="A0A0M8MB35"/>
<reference evidence="2 3" key="1">
    <citation type="submission" date="2015-08" db="EMBL/GenBank/DDBJ databases">
        <title>Whole genome sequence of Flavobacterium akiainvivens IK-1T, from decaying Wikstroemia oahuensis, an endemic Hawaiian shrub.</title>
        <authorList>
            <person name="Wan X."/>
            <person name="Hou S."/>
            <person name="Saito J."/>
            <person name="Donachie S."/>
        </authorList>
    </citation>
    <scope>NUCLEOTIDE SEQUENCE [LARGE SCALE GENOMIC DNA]</scope>
    <source>
        <strain evidence="2 3">IK-1</strain>
    </source>
</reference>
<feature type="transmembrane region" description="Helical" evidence="1">
    <location>
        <begin position="64"/>
        <end position="84"/>
    </location>
</feature>
<accession>A0A0M8MB35</accession>
<dbReference type="Proteomes" id="UP000037755">
    <property type="component" value="Unassembled WGS sequence"/>
</dbReference>
<protein>
    <submittedName>
        <fullName evidence="2">Uncharacterized protein</fullName>
    </submittedName>
</protein>
<sequence>MKTYLRLFAILLIVELLLGMLGLFLTQEIVPKFAESIGHLLNVLLALPLSLINPTWPFYTSPTWFGLTLMVINIVIHTGILYAFMKLRRKKI</sequence>
<evidence type="ECO:0000313" key="2">
    <source>
        <dbReference type="EMBL" id="KOS04964.1"/>
    </source>
</evidence>
<name>A0A0M8MB35_9FLAO</name>
<evidence type="ECO:0000256" key="1">
    <source>
        <dbReference type="SAM" id="Phobius"/>
    </source>
</evidence>
<keyword evidence="1" id="KW-0472">Membrane</keyword>
<keyword evidence="3" id="KW-1185">Reference proteome</keyword>
<keyword evidence="1" id="KW-0812">Transmembrane</keyword>
<keyword evidence="1" id="KW-1133">Transmembrane helix</keyword>
<proteinExistence type="predicted"/>
<dbReference type="STRING" id="1202724.AM493_02100"/>
<dbReference type="RefSeq" id="WP_054406017.1">
    <property type="nucleotide sequence ID" value="NZ_FOYA01000004.1"/>
</dbReference>